<dbReference type="GO" id="GO:0004045">
    <property type="term" value="F:peptidyl-tRNA hydrolase activity"/>
    <property type="evidence" value="ECO:0007669"/>
    <property type="project" value="InterPro"/>
</dbReference>
<evidence type="ECO:0000256" key="1">
    <source>
        <dbReference type="ARBA" id="ARBA00022555"/>
    </source>
</evidence>
<keyword evidence="2 4" id="KW-0378">Hydrolase</keyword>
<evidence type="ECO:0000256" key="2">
    <source>
        <dbReference type="ARBA" id="ARBA00022801"/>
    </source>
</evidence>
<dbReference type="InterPro" id="IPR001328">
    <property type="entry name" value="Pept_tRNA_hydro"/>
</dbReference>
<evidence type="ECO:0000313" key="5">
    <source>
        <dbReference type="Proteomes" id="UP000034090"/>
    </source>
</evidence>
<dbReference type="NCBIfam" id="TIGR00447">
    <property type="entry name" value="pth"/>
    <property type="match status" value="1"/>
</dbReference>
<dbReference type="InterPro" id="IPR036416">
    <property type="entry name" value="Pept_tRNA_hydro_sf"/>
</dbReference>
<dbReference type="PANTHER" id="PTHR17224">
    <property type="entry name" value="PEPTIDYL-TRNA HYDROLASE"/>
    <property type="match status" value="1"/>
</dbReference>
<evidence type="ECO:0000256" key="3">
    <source>
        <dbReference type="ARBA" id="ARBA00022884"/>
    </source>
</evidence>
<dbReference type="EMBL" id="LCFQ01000002">
    <property type="protein sequence ID" value="KKS98856.1"/>
    <property type="molecule type" value="Genomic_DNA"/>
</dbReference>
<dbReference type="Pfam" id="PF01195">
    <property type="entry name" value="Pept_tRNA_hydro"/>
    <property type="match status" value="1"/>
</dbReference>
<accession>A0A0G1FV30</accession>
<dbReference type="PANTHER" id="PTHR17224:SF1">
    <property type="entry name" value="PEPTIDYL-TRNA HYDROLASE"/>
    <property type="match status" value="1"/>
</dbReference>
<reference evidence="4 5" key="1">
    <citation type="journal article" date="2015" name="Nature">
        <title>rRNA introns, odd ribosomes, and small enigmatic genomes across a large radiation of phyla.</title>
        <authorList>
            <person name="Brown C.T."/>
            <person name="Hug L.A."/>
            <person name="Thomas B.C."/>
            <person name="Sharon I."/>
            <person name="Castelle C.J."/>
            <person name="Singh A."/>
            <person name="Wilkins M.J."/>
            <person name="Williams K.H."/>
            <person name="Banfield J.F."/>
        </authorList>
    </citation>
    <scope>NUCLEOTIDE SEQUENCE [LARGE SCALE GENOMIC DNA]</scope>
</reference>
<dbReference type="PATRIC" id="fig|1618578.3.peg.216"/>
<gene>
    <name evidence="4" type="ORF">UV74_C0002G0077</name>
</gene>
<dbReference type="STRING" id="1618578.UV74_C0002G0077"/>
<organism evidence="4 5">
    <name type="scientific">Candidatus Woesebacteria bacterium GW2011_GWB1_43_14</name>
    <dbReference type="NCBI Taxonomy" id="1618578"/>
    <lineage>
        <taxon>Bacteria</taxon>
        <taxon>Candidatus Woeseibacteriota</taxon>
    </lineage>
</organism>
<dbReference type="AlphaFoldDB" id="A0A0G1FV30"/>
<comment type="caution">
    <text evidence="4">The sequence shown here is derived from an EMBL/GenBank/DDBJ whole genome shotgun (WGS) entry which is preliminary data.</text>
</comment>
<dbReference type="Gene3D" id="3.40.50.1470">
    <property type="entry name" value="Peptidyl-tRNA hydrolase"/>
    <property type="match status" value="1"/>
</dbReference>
<name>A0A0G1FV30_9BACT</name>
<dbReference type="Proteomes" id="UP000034090">
    <property type="component" value="Unassembled WGS sequence"/>
</dbReference>
<protein>
    <submittedName>
        <fullName evidence="4">Peptidyl-tRNA hydrolase</fullName>
    </submittedName>
</protein>
<keyword evidence="1" id="KW-0820">tRNA-binding</keyword>
<keyword evidence="3" id="KW-0694">RNA-binding</keyword>
<proteinExistence type="predicted"/>
<dbReference type="GO" id="GO:0000049">
    <property type="term" value="F:tRNA binding"/>
    <property type="evidence" value="ECO:0007669"/>
    <property type="project" value="UniProtKB-KW"/>
</dbReference>
<dbReference type="SUPFAM" id="SSF53178">
    <property type="entry name" value="Peptidyl-tRNA hydrolase-like"/>
    <property type="match status" value="1"/>
</dbReference>
<sequence>MGLGNPGGKCSFSRHNVGFVFLDLFSKRVAGEHLEVSVKSWSVTDKYMSLQVGPSPQITLVKPRTFMNKSGIAIKKFVKYNNVKPGDLWVVHDDLDIKLGEYKIQEGVGPKDHKGVNSIEEQLGFSGFWRIRIGVDNRGLKDRIPGEDYVLKDFPKEERQKIDEVMEKIFAELIDNYYPKWAKENKNGA</sequence>
<evidence type="ECO:0000313" key="4">
    <source>
        <dbReference type="EMBL" id="KKS98856.1"/>
    </source>
</evidence>